<dbReference type="Pfam" id="PF24758">
    <property type="entry name" value="LRR_At5g56370"/>
    <property type="match status" value="1"/>
</dbReference>
<dbReference type="InterPro" id="IPR036047">
    <property type="entry name" value="F-box-like_dom_sf"/>
</dbReference>
<dbReference type="AlphaFoldDB" id="A0AAD8GUJ2"/>
<proteinExistence type="predicted"/>
<organism evidence="2 3">
    <name type="scientific">Heracleum sosnowskyi</name>
    <dbReference type="NCBI Taxonomy" id="360622"/>
    <lineage>
        <taxon>Eukaryota</taxon>
        <taxon>Viridiplantae</taxon>
        <taxon>Streptophyta</taxon>
        <taxon>Embryophyta</taxon>
        <taxon>Tracheophyta</taxon>
        <taxon>Spermatophyta</taxon>
        <taxon>Magnoliopsida</taxon>
        <taxon>eudicotyledons</taxon>
        <taxon>Gunneridae</taxon>
        <taxon>Pentapetalae</taxon>
        <taxon>asterids</taxon>
        <taxon>campanulids</taxon>
        <taxon>Apiales</taxon>
        <taxon>Apiaceae</taxon>
        <taxon>Apioideae</taxon>
        <taxon>apioid superclade</taxon>
        <taxon>Tordylieae</taxon>
        <taxon>Tordyliinae</taxon>
        <taxon>Heracleum</taxon>
    </lineage>
</organism>
<accession>A0AAD8GUJ2</accession>
<dbReference type="SMART" id="SM00579">
    <property type="entry name" value="FBD"/>
    <property type="match status" value="1"/>
</dbReference>
<dbReference type="CDD" id="cd22160">
    <property type="entry name" value="F-box_AtFBL13-like"/>
    <property type="match status" value="1"/>
</dbReference>
<keyword evidence="3" id="KW-1185">Reference proteome</keyword>
<dbReference type="SUPFAM" id="SSF52047">
    <property type="entry name" value="RNI-like"/>
    <property type="match status" value="1"/>
</dbReference>
<evidence type="ECO:0000313" key="3">
    <source>
        <dbReference type="Proteomes" id="UP001237642"/>
    </source>
</evidence>
<dbReference type="SUPFAM" id="SSF81383">
    <property type="entry name" value="F-box domain"/>
    <property type="match status" value="1"/>
</dbReference>
<dbReference type="InterPro" id="IPR055411">
    <property type="entry name" value="LRR_FXL15/At3g58940/PEG3-like"/>
</dbReference>
<dbReference type="EMBL" id="JAUIZM010000011">
    <property type="protein sequence ID" value="KAK1355597.1"/>
    <property type="molecule type" value="Genomic_DNA"/>
</dbReference>
<reference evidence="2" key="1">
    <citation type="submission" date="2023-02" db="EMBL/GenBank/DDBJ databases">
        <title>Genome of toxic invasive species Heracleum sosnowskyi carries increased number of genes despite the absence of recent whole-genome duplications.</title>
        <authorList>
            <person name="Schelkunov M."/>
            <person name="Shtratnikova V."/>
            <person name="Makarenko M."/>
            <person name="Klepikova A."/>
            <person name="Omelchenko D."/>
            <person name="Novikova G."/>
            <person name="Obukhova E."/>
            <person name="Bogdanov V."/>
            <person name="Penin A."/>
            <person name="Logacheva M."/>
        </authorList>
    </citation>
    <scope>NUCLEOTIDE SEQUENCE</scope>
    <source>
        <strain evidence="2">Hsosn_3</strain>
        <tissue evidence="2">Leaf</tissue>
    </source>
</reference>
<dbReference type="InterPro" id="IPR006566">
    <property type="entry name" value="FBD"/>
</dbReference>
<comment type="caution">
    <text evidence="2">The sequence shown here is derived from an EMBL/GenBank/DDBJ whole genome shotgun (WGS) entry which is preliminary data.</text>
</comment>
<reference evidence="2" key="2">
    <citation type="submission" date="2023-05" db="EMBL/GenBank/DDBJ databases">
        <authorList>
            <person name="Schelkunov M.I."/>
        </authorList>
    </citation>
    <scope>NUCLEOTIDE SEQUENCE</scope>
    <source>
        <strain evidence="2">Hsosn_3</strain>
        <tissue evidence="2">Leaf</tissue>
    </source>
</reference>
<sequence>MAESSRRKVGRIEEDRISQLPLNVQETLLCSLPIRDAVRTSVLSKKWRHCWTMMPHLIFDNDFVHRVMDKLDQRGGDELMAYKFVSVINRTVLLHKGPIINFSLTIPQSQCNAQIIHDFVDQWISLLSCKGIKQLTIKSSGLLEVKPHDFYSLDLTHLTLFKVRFPCTSAYGRFTSLTNLYLLKATSNLGQSILDCPVLEKLTLIICTGLFHTNFHAPNLKCLRQVYFGTDFEISCAGLENLTEYSFTLLMLGTLMETKTSNMVKVLGSLHRIEKFSIAMKFMKYLAEGGCPNRLSKPLPYLKTLNISGINFTHLSEVSCLLCMIWSAPNLCKLYISAEVRYEEKGLKNYRIEDSEDCTTINHLETVTFSYFKGLKAELELVKFVLAHSPLLKTMFIHRDKRIKNDAALTMTEEILQYPRASTIAQIRHLKCCVEIGDFDKELWVGYDILS</sequence>
<feature type="domain" description="FBD" evidence="1">
    <location>
        <begin position="357"/>
        <end position="430"/>
    </location>
</feature>
<evidence type="ECO:0000313" key="2">
    <source>
        <dbReference type="EMBL" id="KAK1355597.1"/>
    </source>
</evidence>
<dbReference type="PANTHER" id="PTHR31639:SF312">
    <property type="entry name" value="CYCLIN-LIKE F-BOX"/>
    <property type="match status" value="1"/>
</dbReference>
<gene>
    <name evidence="2" type="ORF">POM88_048853</name>
</gene>
<dbReference type="Gene3D" id="3.80.10.10">
    <property type="entry name" value="Ribonuclease Inhibitor"/>
    <property type="match status" value="1"/>
</dbReference>
<dbReference type="Proteomes" id="UP001237642">
    <property type="component" value="Unassembled WGS sequence"/>
</dbReference>
<protein>
    <submittedName>
        <fullName evidence="2">FBD domain-containing protein</fullName>
    </submittedName>
</protein>
<name>A0AAD8GUJ2_9APIA</name>
<dbReference type="Pfam" id="PF08387">
    <property type="entry name" value="FBD"/>
    <property type="match status" value="1"/>
</dbReference>
<evidence type="ECO:0000259" key="1">
    <source>
        <dbReference type="SMART" id="SM00579"/>
    </source>
</evidence>
<dbReference type="InterPro" id="IPR032675">
    <property type="entry name" value="LRR_dom_sf"/>
</dbReference>
<dbReference type="Pfam" id="PF00646">
    <property type="entry name" value="F-box"/>
    <property type="match status" value="1"/>
</dbReference>
<dbReference type="InterPro" id="IPR001810">
    <property type="entry name" value="F-box_dom"/>
</dbReference>
<dbReference type="InterPro" id="IPR053781">
    <property type="entry name" value="F-box_AtFBL13-like"/>
</dbReference>
<dbReference type="PANTHER" id="PTHR31639">
    <property type="entry name" value="F-BOX PROTEIN-LIKE"/>
    <property type="match status" value="1"/>
</dbReference>